<dbReference type="GO" id="GO:0005737">
    <property type="term" value="C:cytoplasm"/>
    <property type="evidence" value="ECO:0007669"/>
    <property type="project" value="UniProtKB-SubCell"/>
</dbReference>
<comment type="caution">
    <text evidence="16">Lacks conserved residue(s) required for the propagation of feature annotation.</text>
</comment>
<comment type="similarity">
    <text evidence="14 16">Belongs to the type III pantothenate kinase family.</text>
</comment>
<comment type="subunit">
    <text evidence="5 16">Homodimer.</text>
</comment>
<evidence type="ECO:0000256" key="8">
    <source>
        <dbReference type="ARBA" id="ARBA00022679"/>
    </source>
</evidence>
<keyword evidence="8 16" id="KW-0808">Transferase</keyword>
<dbReference type="SUPFAM" id="SSF53067">
    <property type="entry name" value="Actin-like ATPase domain"/>
    <property type="match status" value="2"/>
</dbReference>
<evidence type="ECO:0000256" key="2">
    <source>
        <dbReference type="ARBA" id="ARBA00001958"/>
    </source>
</evidence>
<dbReference type="AlphaFoldDB" id="A0A521G1T7"/>
<dbReference type="InterPro" id="IPR004619">
    <property type="entry name" value="Type_III_PanK"/>
</dbReference>
<dbReference type="GO" id="GO:0005524">
    <property type="term" value="F:ATP binding"/>
    <property type="evidence" value="ECO:0007669"/>
    <property type="project" value="UniProtKB-UniRule"/>
</dbReference>
<comment type="function">
    <text evidence="16">Catalyzes the phosphorylation of pantothenate (Pan), the first step in CoA biosynthesis.</text>
</comment>
<evidence type="ECO:0000256" key="10">
    <source>
        <dbReference type="ARBA" id="ARBA00022777"/>
    </source>
</evidence>
<comment type="cofactor">
    <cofactor evidence="16">
        <name>NH4(+)</name>
        <dbReference type="ChEBI" id="CHEBI:28938"/>
    </cofactor>
    <cofactor evidence="16">
        <name>K(+)</name>
        <dbReference type="ChEBI" id="CHEBI:29103"/>
    </cofactor>
    <text evidence="16">A monovalent cation. Ammonium or potassium.</text>
</comment>
<feature type="binding site" evidence="16">
    <location>
        <position position="132"/>
    </location>
    <ligand>
        <name>K(+)</name>
        <dbReference type="ChEBI" id="CHEBI:29103"/>
    </ligand>
</feature>
<dbReference type="EC" id="2.7.1.33" evidence="6 16"/>
<feature type="binding site" evidence="16">
    <location>
        <begin position="110"/>
        <end position="113"/>
    </location>
    <ligand>
        <name>substrate</name>
    </ligand>
</feature>
<evidence type="ECO:0000256" key="14">
    <source>
        <dbReference type="ARBA" id="ARBA00038036"/>
    </source>
</evidence>
<name>A0A521G1T7_9BACT</name>
<keyword evidence="9 16" id="KW-0547">Nucleotide-binding</keyword>
<comment type="cofactor">
    <cofactor evidence="2">
        <name>K(+)</name>
        <dbReference type="ChEBI" id="CHEBI:29103"/>
    </cofactor>
</comment>
<dbReference type="PANTHER" id="PTHR34265">
    <property type="entry name" value="TYPE III PANTOTHENATE KINASE"/>
    <property type="match status" value="1"/>
</dbReference>
<dbReference type="UniPathway" id="UPA00241">
    <property type="reaction ID" value="UER00352"/>
</dbReference>
<dbReference type="PANTHER" id="PTHR34265:SF1">
    <property type="entry name" value="TYPE III PANTOTHENATE KINASE"/>
    <property type="match status" value="1"/>
</dbReference>
<comment type="pathway">
    <text evidence="4 16">Cofactor biosynthesis; coenzyme A biosynthesis; CoA from (R)-pantothenate: step 1/5.</text>
</comment>
<keyword evidence="11 16" id="KW-0067">ATP-binding</keyword>
<dbReference type="NCBIfam" id="TIGR00671">
    <property type="entry name" value="baf"/>
    <property type="match status" value="1"/>
</dbReference>
<evidence type="ECO:0000256" key="11">
    <source>
        <dbReference type="ARBA" id="ARBA00022840"/>
    </source>
</evidence>
<evidence type="ECO:0000313" key="17">
    <source>
        <dbReference type="EMBL" id="TAA74984.1"/>
    </source>
</evidence>
<dbReference type="Pfam" id="PF03309">
    <property type="entry name" value="Pan_kinase"/>
    <property type="match status" value="1"/>
</dbReference>
<evidence type="ECO:0000256" key="5">
    <source>
        <dbReference type="ARBA" id="ARBA00011738"/>
    </source>
</evidence>
<evidence type="ECO:0000256" key="16">
    <source>
        <dbReference type="HAMAP-Rule" id="MF_01274"/>
    </source>
</evidence>
<dbReference type="NCBIfam" id="NF009855">
    <property type="entry name" value="PRK13321.1"/>
    <property type="match status" value="1"/>
</dbReference>
<evidence type="ECO:0000256" key="7">
    <source>
        <dbReference type="ARBA" id="ARBA00022490"/>
    </source>
</evidence>
<organism evidence="17 18">
    <name type="scientific">Candidatus Electronema aureum</name>
    <dbReference type="NCBI Taxonomy" id="2005002"/>
    <lineage>
        <taxon>Bacteria</taxon>
        <taxon>Pseudomonadati</taxon>
        <taxon>Thermodesulfobacteriota</taxon>
        <taxon>Desulfobulbia</taxon>
        <taxon>Desulfobulbales</taxon>
        <taxon>Desulfobulbaceae</taxon>
        <taxon>Candidatus Electronema</taxon>
    </lineage>
</organism>
<dbReference type="InterPro" id="IPR043129">
    <property type="entry name" value="ATPase_NBD"/>
</dbReference>
<dbReference type="GO" id="GO:0015937">
    <property type="term" value="P:coenzyme A biosynthetic process"/>
    <property type="evidence" value="ECO:0007669"/>
    <property type="project" value="UniProtKB-UniRule"/>
</dbReference>
<evidence type="ECO:0000256" key="15">
    <source>
        <dbReference type="ARBA" id="ARBA00040883"/>
    </source>
</evidence>
<keyword evidence="12 16" id="KW-0630">Potassium</keyword>
<evidence type="ECO:0000256" key="12">
    <source>
        <dbReference type="ARBA" id="ARBA00022958"/>
    </source>
</evidence>
<evidence type="ECO:0000313" key="18">
    <source>
        <dbReference type="Proteomes" id="UP000316238"/>
    </source>
</evidence>
<evidence type="ECO:0000256" key="3">
    <source>
        <dbReference type="ARBA" id="ARBA00004496"/>
    </source>
</evidence>
<feature type="binding site" evidence="16">
    <location>
        <position position="135"/>
    </location>
    <ligand>
        <name>ATP</name>
        <dbReference type="ChEBI" id="CHEBI:30616"/>
    </ligand>
</feature>
<sequence length="271" mass="29123">MLLAVNVGNSHTVTGVFYDQALIHQWQLKSDHGKTADELAIRYYSLFQIDNLQKEDITAFIVSSVVPTLENSWLQFASKYLANCPTSPIAVSHRTDTGLTLLTTNPAELGADRIVNAAAAWESFGTAAIVVDVGTAITFDCVSKRGEHLGGTIHPGIGISLDALAERTAKLPRIELNEKPLAVIGANTVDAICSGTLHGFGGLIDRMIELLGKEMRERGAVAADGKINVIATGGMAEIIAPHSSAVEFVDPTLTLTGLRLIYERNRRQEDC</sequence>
<evidence type="ECO:0000256" key="13">
    <source>
        <dbReference type="ARBA" id="ARBA00022993"/>
    </source>
</evidence>
<dbReference type="EMBL" id="NQJD01000013">
    <property type="protein sequence ID" value="TAA74984.1"/>
    <property type="molecule type" value="Genomic_DNA"/>
</dbReference>
<dbReference type="Gene3D" id="3.30.420.40">
    <property type="match status" value="2"/>
</dbReference>
<dbReference type="GO" id="GO:0004594">
    <property type="term" value="F:pantothenate kinase activity"/>
    <property type="evidence" value="ECO:0007669"/>
    <property type="project" value="UniProtKB-UniRule"/>
</dbReference>
<proteinExistence type="inferred from homology"/>
<dbReference type="HAMAP" id="MF_01274">
    <property type="entry name" value="Pantothen_kinase_3"/>
    <property type="match status" value="1"/>
</dbReference>
<evidence type="ECO:0000256" key="1">
    <source>
        <dbReference type="ARBA" id="ARBA00001206"/>
    </source>
</evidence>
<protein>
    <recommendedName>
        <fullName evidence="15 16">Type III pantothenate kinase</fullName>
        <ecNumber evidence="6 16">2.7.1.33</ecNumber>
    </recommendedName>
    <alternativeName>
        <fullName evidence="16">PanK-III</fullName>
    </alternativeName>
    <alternativeName>
        <fullName evidence="16">Pantothenic acid kinase</fullName>
    </alternativeName>
</protein>
<keyword evidence="18" id="KW-1185">Reference proteome</keyword>
<dbReference type="Proteomes" id="UP000316238">
    <property type="component" value="Unassembled WGS sequence"/>
</dbReference>
<keyword evidence="16" id="KW-0479">Metal-binding</keyword>
<comment type="catalytic activity">
    <reaction evidence="1 16">
        <text>(R)-pantothenate + ATP = (R)-4'-phosphopantothenate + ADP + H(+)</text>
        <dbReference type="Rhea" id="RHEA:16373"/>
        <dbReference type="ChEBI" id="CHEBI:10986"/>
        <dbReference type="ChEBI" id="CHEBI:15378"/>
        <dbReference type="ChEBI" id="CHEBI:29032"/>
        <dbReference type="ChEBI" id="CHEBI:30616"/>
        <dbReference type="ChEBI" id="CHEBI:456216"/>
        <dbReference type="EC" id="2.7.1.33"/>
    </reaction>
</comment>
<comment type="caution">
    <text evidence="17">The sequence shown here is derived from an EMBL/GenBank/DDBJ whole genome shotgun (WGS) entry which is preliminary data.</text>
</comment>
<evidence type="ECO:0000256" key="4">
    <source>
        <dbReference type="ARBA" id="ARBA00005225"/>
    </source>
</evidence>
<feature type="active site" description="Proton acceptor" evidence="16">
    <location>
        <position position="112"/>
    </location>
</feature>
<comment type="subcellular location">
    <subcellularLocation>
        <location evidence="3 16">Cytoplasm</location>
    </subcellularLocation>
</comment>
<accession>A0A521G1T7</accession>
<dbReference type="GO" id="GO:0046872">
    <property type="term" value="F:metal ion binding"/>
    <property type="evidence" value="ECO:0007669"/>
    <property type="project" value="UniProtKB-KW"/>
</dbReference>
<keyword evidence="10 16" id="KW-0418">Kinase</keyword>
<keyword evidence="7 16" id="KW-0963">Cytoplasm</keyword>
<feature type="binding site" evidence="16">
    <location>
        <position position="188"/>
    </location>
    <ligand>
        <name>substrate</name>
    </ligand>
</feature>
<keyword evidence="13 16" id="KW-0173">Coenzyme A biosynthesis</keyword>
<evidence type="ECO:0000256" key="6">
    <source>
        <dbReference type="ARBA" id="ARBA00012102"/>
    </source>
</evidence>
<gene>
    <name evidence="16" type="primary">coaX</name>
    <name evidence="17" type="ORF">CDV28_11312</name>
</gene>
<reference evidence="17" key="1">
    <citation type="submission" date="2017-07" db="EMBL/GenBank/DDBJ databases">
        <title>The cable genome - Insights into the physiology and evolution of filamentous bacteria capable of sulfide oxidation via long distance electron transfer.</title>
        <authorList>
            <person name="Thorup C."/>
            <person name="Bjerg J.T."/>
            <person name="Schreiber L."/>
            <person name="Nielsen L.P."/>
            <person name="Kjeldsen K.U."/>
            <person name="Boesen T."/>
            <person name="Boggild A."/>
            <person name="Meysman F."/>
            <person name="Geelhoed J."/>
            <person name="Schramm A."/>
        </authorList>
    </citation>
    <scope>NUCLEOTIDE SEQUENCE [LARGE SCALE GENOMIC DNA]</scope>
    <source>
        <strain evidence="17">GS</strain>
    </source>
</reference>
<evidence type="ECO:0000256" key="9">
    <source>
        <dbReference type="ARBA" id="ARBA00022741"/>
    </source>
</evidence>
<feature type="binding site" evidence="16">
    <location>
        <begin position="6"/>
        <end position="13"/>
    </location>
    <ligand>
        <name>ATP</name>
        <dbReference type="ChEBI" id="CHEBI:30616"/>
    </ligand>
</feature>
<dbReference type="CDD" id="cd24015">
    <property type="entry name" value="ASKHA_NBD_PanK-III"/>
    <property type="match status" value="1"/>
</dbReference>